<evidence type="ECO:0000256" key="1">
    <source>
        <dbReference type="SAM" id="Phobius"/>
    </source>
</evidence>
<feature type="transmembrane region" description="Helical" evidence="1">
    <location>
        <begin position="130"/>
        <end position="147"/>
    </location>
</feature>
<evidence type="ECO:0008006" key="4">
    <source>
        <dbReference type="Google" id="ProtNLM"/>
    </source>
</evidence>
<keyword evidence="1" id="KW-0812">Transmembrane</keyword>
<keyword evidence="1" id="KW-0472">Membrane</keyword>
<feature type="transmembrane region" description="Helical" evidence="1">
    <location>
        <begin position="182"/>
        <end position="200"/>
    </location>
</feature>
<gene>
    <name evidence="2" type="ORF">SAMN05444396_102300</name>
</gene>
<dbReference type="EMBL" id="FQWE01000002">
    <property type="protein sequence ID" value="SHF89373.1"/>
    <property type="molecule type" value="Genomic_DNA"/>
</dbReference>
<organism evidence="2 3">
    <name type="scientific">Flavobacterium segetis</name>
    <dbReference type="NCBI Taxonomy" id="271157"/>
    <lineage>
        <taxon>Bacteria</taxon>
        <taxon>Pseudomonadati</taxon>
        <taxon>Bacteroidota</taxon>
        <taxon>Flavobacteriia</taxon>
        <taxon>Flavobacteriales</taxon>
        <taxon>Flavobacteriaceae</taxon>
        <taxon>Flavobacterium</taxon>
    </lineage>
</organism>
<protein>
    <recommendedName>
        <fullName evidence="4">PAP2 superfamily protein</fullName>
    </recommendedName>
</protein>
<feature type="transmembrane region" description="Helical" evidence="1">
    <location>
        <begin position="40"/>
        <end position="60"/>
    </location>
</feature>
<feature type="transmembrane region" description="Helical" evidence="1">
    <location>
        <begin position="7"/>
        <end position="28"/>
    </location>
</feature>
<accession>A0A1M5FCT9</accession>
<keyword evidence="1" id="KW-1133">Transmembrane helix</keyword>
<dbReference type="RefSeq" id="WP_072988453.1">
    <property type="nucleotide sequence ID" value="NZ_FQWE01000002.1"/>
</dbReference>
<dbReference type="STRING" id="271157.SAMN05444396_102300"/>
<dbReference type="Proteomes" id="UP000184036">
    <property type="component" value="Unassembled WGS sequence"/>
</dbReference>
<sequence>MKKFLPSFSYIFHPILIPAMATLLYLFYHKGDFIAQEKLFILFQVVIVTIVIPILVFVLLRATGNVDTIMMSKISERKIPLVVHCFLIILLVKKSIIVDRYPELHFFFLGGLFSIMLAMILLFGYFKASLHMIGISSITVFIAGMSIHLQENSIFTIAVLLLLNGIIASSRLEMKAHTNIELAIGFFLGAVPQMLLLAVWL</sequence>
<name>A0A1M5FCT9_9FLAO</name>
<feature type="transmembrane region" description="Helical" evidence="1">
    <location>
        <begin position="81"/>
        <end position="98"/>
    </location>
</feature>
<evidence type="ECO:0000313" key="3">
    <source>
        <dbReference type="Proteomes" id="UP000184036"/>
    </source>
</evidence>
<evidence type="ECO:0000313" key="2">
    <source>
        <dbReference type="EMBL" id="SHF89373.1"/>
    </source>
</evidence>
<feature type="transmembrane region" description="Helical" evidence="1">
    <location>
        <begin position="104"/>
        <end position="123"/>
    </location>
</feature>
<feature type="transmembrane region" description="Helical" evidence="1">
    <location>
        <begin position="153"/>
        <end position="170"/>
    </location>
</feature>
<keyword evidence="3" id="KW-1185">Reference proteome</keyword>
<dbReference type="AlphaFoldDB" id="A0A1M5FCT9"/>
<reference evidence="3" key="1">
    <citation type="submission" date="2016-11" db="EMBL/GenBank/DDBJ databases">
        <authorList>
            <person name="Varghese N."/>
            <person name="Submissions S."/>
        </authorList>
    </citation>
    <scope>NUCLEOTIDE SEQUENCE [LARGE SCALE GENOMIC DNA]</scope>
    <source>
        <strain evidence="3">DSM 19741</strain>
    </source>
</reference>
<proteinExistence type="predicted"/>
<dbReference type="OrthoDB" id="9786064at2"/>